<dbReference type="PROSITE" id="PS51257">
    <property type="entry name" value="PROKAR_LIPOPROTEIN"/>
    <property type="match status" value="1"/>
</dbReference>
<feature type="chain" id="PRO_5028446748" evidence="5">
    <location>
        <begin position="25"/>
        <end position="206"/>
    </location>
</feature>
<dbReference type="GO" id="GO:0006508">
    <property type="term" value="P:proteolysis"/>
    <property type="evidence" value="ECO:0007669"/>
    <property type="project" value="UniProtKB-KW"/>
</dbReference>
<dbReference type="SUPFAM" id="SSF54001">
    <property type="entry name" value="Cysteine proteinases"/>
    <property type="match status" value="1"/>
</dbReference>
<feature type="signal peptide" evidence="5">
    <location>
        <begin position="1"/>
        <end position="24"/>
    </location>
</feature>
<dbReference type="AlphaFoldDB" id="A0A6S6RSF4"/>
<accession>A0A6S6RSF4</accession>
<dbReference type="GO" id="GO:0008234">
    <property type="term" value="F:cysteine-type peptidase activity"/>
    <property type="evidence" value="ECO:0007669"/>
    <property type="project" value="UniProtKB-KW"/>
</dbReference>
<sequence>MKINIFGNLILLTSVTLFTACSNASPKPEDKKLSTLAIIGINDSVSLPMARTYPVDSGVSTHMNASMPNPLHLVRHIEKNAKTLLGIKYVWGATGPYTYDCSGFTQKIYRDAGINIPRVSRDQARVGQFIAYDNLRRGDMVFFDTKKKRTGIVSHVGIYLGSGNFIHASSAAKKIVIYNFNDQEFYKKRFLWGRRVVGDNYHMASL</sequence>
<reference evidence="7" key="1">
    <citation type="submission" date="2020-01" db="EMBL/GenBank/DDBJ databases">
        <authorList>
            <person name="Meier V. D."/>
            <person name="Meier V D."/>
        </authorList>
    </citation>
    <scope>NUCLEOTIDE SEQUENCE</scope>
    <source>
        <strain evidence="7">HLG_WM_MAG_03</strain>
    </source>
</reference>
<dbReference type="Gene3D" id="3.90.1720.10">
    <property type="entry name" value="endopeptidase domain like (from Nostoc punctiforme)"/>
    <property type="match status" value="1"/>
</dbReference>
<protein>
    <submittedName>
        <fullName evidence="7">Peptidoglycan lytic protein P45</fullName>
    </submittedName>
</protein>
<keyword evidence="3" id="KW-0378">Hydrolase</keyword>
<evidence type="ECO:0000256" key="5">
    <source>
        <dbReference type="SAM" id="SignalP"/>
    </source>
</evidence>
<evidence type="ECO:0000256" key="4">
    <source>
        <dbReference type="ARBA" id="ARBA00022807"/>
    </source>
</evidence>
<dbReference type="InterPro" id="IPR000064">
    <property type="entry name" value="NLP_P60_dom"/>
</dbReference>
<keyword evidence="4" id="KW-0788">Thiol protease</keyword>
<dbReference type="PANTHER" id="PTHR47053">
    <property type="entry name" value="MUREIN DD-ENDOPEPTIDASE MEPH-RELATED"/>
    <property type="match status" value="1"/>
</dbReference>
<comment type="similarity">
    <text evidence="1">Belongs to the peptidase C40 family.</text>
</comment>
<evidence type="ECO:0000259" key="6">
    <source>
        <dbReference type="PROSITE" id="PS51935"/>
    </source>
</evidence>
<evidence type="ECO:0000313" key="7">
    <source>
        <dbReference type="EMBL" id="CAA6799015.1"/>
    </source>
</evidence>
<dbReference type="PANTHER" id="PTHR47053:SF1">
    <property type="entry name" value="MUREIN DD-ENDOPEPTIDASE MEPH-RELATED"/>
    <property type="match status" value="1"/>
</dbReference>
<dbReference type="InterPro" id="IPR038765">
    <property type="entry name" value="Papain-like_cys_pep_sf"/>
</dbReference>
<feature type="domain" description="NlpC/P60" evidence="6">
    <location>
        <begin position="71"/>
        <end position="197"/>
    </location>
</feature>
<gene>
    <name evidence="7" type="ORF">HELGO_WM28895</name>
</gene>
<proteinExistence type="inferred from homology"/>
<evidence type="ECO:0000256" key="2">
    <source>
        <dbReference type="ARBA" id="ARBA00022670"/>
    </source>
</evidence>
<evidence type="ECO:0000256" key="1">
    <source>
        <dbReference type="ARBA" id="ARBA00007074"/>
    </source>
</evidence>
<dbReference type="Pfam" id="PF00877">
    <property type="entry name" value="NLPC_P60"/>
    <property type="match status" value="1"/>
</dbReference>
<dbReference type="EMBL" id="CACVAR010000024">
    <property type="protein sequence ID" value="CAA6799015.1"/>
    <property type="molecule type" value="Genomic_DNA"/>
</dbReference>
<organism evidence="7">
    <name type="scientific">uncultured Sulfurovum sp</name>
    <dbReference type="NCBI Taxonomy" id="269237"/>
    <lineage>
        <taxon>Bacteria</taxon>
        <taxon>Pseudomonadati</taxon>
        <taxon>Campylobacterota</taxon>
        <taxon>Epsilonproteobacteria</taxon>
        <taxon>Campylobacterales</taxon>
        <taxon>Sulfurovaceae</taxon>
        <taxon>Sulfurovum</taxon>
        <taxon>environmental samples</taxon>
    </lineage>
</organism>
<evidence type="ECO:0000256" key="3">
    <source>
        <dbReference type="ARBA" id="ARBA00022801"/>
    </source>
</evidence>
<keyword evidence="5" id="KW-0732">Signal</keyword>
<dbReference type="InterPro" id="IPR051202">
    <property type="entry name" value="Peptidase_C40"/>
</dbReference>
<keyword evidence="2" id="KW-0645">Protease</keyword>
<name>A0A6S6RSF4_9BACT</name>
<dbReference type="PROSITE" id="PS51935">
    <property type="entry name" value="NLPC_P60"/>
    <property type="match status" value="1"/>
</dbReference>